<organism evidence="1 2">
    <name type="scientific">Ureibacillus yapensis</name>
    <dbReference type="NCBI Taxonomy" id="2304605"/>
    <lineage>
        <taxon>Bacteria</taxon>
        <taxon>Bacillati</taxon>
        <taxon>Bacillota</taxon>
        <taxon>Bacilli</taxon>
        <taxon>Bacillales</taxon>
        <taxon>Caryophanaceae</taxon>
        <taxon>Ureibacillus</taxon>
    </lineage>
</organism>
<gene>
    <name evidence="1" type="ORF">D1B33_12255</name>
</gene>
<accession>A0A396SCE4</accession>
<proteinExistence type="predicted"/>
<evidence type="ECO:0000313" key="1">
    <source>
        <dbReference type="EMBL" id="RHW35866.1"/>
    </source>
</evidence>
<name>A0A396SCE4_9BACL</name>
<sequence length="450" mass="48394">MLLKRKSEQAKGNVLLKRLFLVSFTLTITVSSWIPWDNAEAEVIESGPKLTEVGPTRDDNGFPFWYKDSNGVKLELCLDPADPYCGLIEEEEEADPATLGFDPNLPIQFPDNYPGEAFYQMAEAEIESGNVSARGTFALEASFNSEVPAVGDQTVFGRVRIRVDGLTPNSNYTITHPYGKDIIKTDAEGEINYTEDIGAGGGFNAALNSRIGTFLKWDPSVAPAAPEGYIGDPNVLHRVTGGYQNQNYFRIEGPGLGRLGRIQTNLFSLMGKISTTNGLDIQQATYSQTADSGFIDVFVLSEVDQNITVSGTGIETTPLAGRDNQYFAHVPYTGAEPPVEITVTNLENNIDDPADDTIKTIKPVDRIIASANYDTAAKTLTIRAKSSDEVNPPALTVTGYDGIIDPSTGQLAVPDLTVISPTITITSEANGTVTIPVDINNVSAAPAGMN</sequence>
<dbReference type="AlphaFoldDB" id="A0A396SCE4"/>
<dbReference type="Proteomes" id="UP000265692">
    <property type="component" value="Unassembled WGS sequence"/>
</dbReference>
<evidence type="ECO:0000313" key="2">
    <source>
        <dbReference type="Proteomes" id="UP000265692"/>
    </source>
</evidence>
<dbReference type="EMBL" id="QWEI01000006">
    <property type="protein sequence ID" value="RHW35866.1"/>
    <property type="molecule type" value="Genomic_DNA"/>
</dbReference>
<keyword evidence="2" id="KW-1185">Reference proteome</keyword>
<protein>
    <submittedName>
        <fullName evidence="1">Uncharacterized protein</fullName>
    </submittedName>
</protein>
<reference evidence="1 2" key="1">
    <citation type="submission" date="2018-08" db="EMBL/GenBank/DDBJ databases">
        <title>Lysinibacillus sp. YLB-03 draft genome sequence.</title>
        <authorList>
            <person name="Yu L."/>
        </authorList>
    </citation>
    <scope>NUCLEOTIDE SEQUENCE [LARGE SCALE GENOMIC DNA]</scope>
    <source>
        <strain evidence="1 2">YLB-03</strain>
    </source>
</reference>
<comment type="caution">
    <text evidence="1">The sequence shown here is derived from an EMBL/GenBank/DDBJ whole genome shotgun (WGS) entry which is preliminary data.</text>
</comment>